<proteinExistence type="predicted"/>
<comment type="caution">
    <text evidence="1">The sequence shown here is derived from an EMBL/GenBank/DDBJ whole genome shotgun (WGS) entry which is preliminary data.</text>
</comment>
<keyword evidence="2" id="KW-1185">Reference proteome</keyword>
<reference evidence="1 2" key="1">
    <citation type="submission" date="2024-01" db="EMBL/GenBank/DDBJ databases">
        <title>The genomes of 5 underutilized Papilionoideae crops provide insights into root nodulation and disease resistanc.</title>
        <authorList>
            <person name="Jiang F."/>
        </authorList>
    </citation>
    <scope>NUCLEOTIDE SEQUENCE [LARGE SCALE GENOMIC DNA]</scope>
    <source>
        <strain evidence="1">LVBAO_FW01</strain>
        <tissue evidence="1">Leaves</tissue>
    </source>
</reference>
<name>A0AAN9R7Z1_CANGL</name>
<evidence type="ECO:0000313" key="1">
    <source>
        <dbReference type="EMBL" id="KAK7361204.1"/>
    </source>
</evidence>
<evidence type="ECO:0000313" key="2">
    <source>
        <dbReference type="Proteomes" id="UP001367508"/>
    </source>
</evidence>
<organism evidence="1 2">
    <name type="scientific">Canavalia gladiata</name>
    <name type="common">Sword bean</name>
    <name type="synonym">Dolichos gladiatus</name>
    <dbReference type="NCBI Taxonomy" id="3824"/>
    <lineage>
        <taxon>Eukaryota</taxon>
        <taxon>Viridiplantae</taxon>
        <taxon>Streptophyta</taxon>
        <taxon>Embryophyta</taxon>
        <taxon>Tracheophyta</taxon>
        <taxon>Spermatophyta</taxon>
        <taxon>Magnoliopsida</taxon>
        <taxon>eudicotyledons</taxon>
        <taxon>Gunneridae</taxon>
        <taxon>Pentapetalae</taxon>
        <taxon>rosids</taxon>
        <taxon>fabids</taxon>
        <taxon>Fabales</taxon>
        <taxon>Fabaceae</taxon>
        <taxon>Papilionoideae</taxon>
        <taxon>50 kb inversion clade</taxon>
        <taxon>NPAAA clade</taxon>
        <taxon>indigoferoid/millettioid clade</taxon>
        <taxon>Phaseoleae</taxon>
        <taxon>Canavalia</taxon>
    </lineage>
</organism>
<dbReference type="Proteomes" id="UP001367508">
    <property type="component" value="Unassembled WGS sequence"/>
</dbReference>
<dbReference type="AlphaFoldDB" id="A0AAN9R7Z1"/>
<accession>A0AAN9R7Z1</accession>
<gene>
    <name evidence="1" type="ORF">VNO77_03251</name>
</gene>
<protein>
    <submittedName>
        <fullName evidence="1">Uncharacterized protein</fullName>
    </submittedName>
</protein>
<dbReference type="EMBL" id="JAYMYQ010000001">
    <property type="protein sequence ID" value="KAK7361204.1"/>
    <property type="molecule type" value="Genomic_DNA"/>
</dbReference>
<sequence>MIFCKAEWTRVLEGARFGRHWGWEVKSIMRRLRISDFSSILYNDFPPYALREVQQTRFYAKQNKLYSVFLSSVVYMGEPRLGNVFATIPDMQWLIERINTKFSLMSLFCPLSEMEKLPEKGLSLILQFAQSRSLSSQFPQKLSTPIQRSLGYWSSSLDQEGSKKKRRVDNLAAFGEKRKVRLIADTTQVFRMGCLAICGTRRRITFLYIYLEILSKVECMAPQASHAKGRRTGWVSLLVAVRKSLEKSMTVSHFLVNVTTCHHHYVSDLDKIIGAPKMRTGTLAREDYEAQI</sequence>